<keyword evidence="3" id="KW-1185">Reference proteome</keyword>
<dbReference type="EMBL" id="CP042306">
    <property type="protein sequence ID" value="QDZ06205.1"/>
    <property type="molecule type" value="Genomic_DNA"/>
</dbReference>
<dbReference type="AlphaFoldDB" id="A0A5B8LEK7"/>
<dbReference type="RefSeq" id="WP_146569289.1">
    <property type="nucleotide sequence ID" value="NZ_CP042306.1"/>
</dbReference>
<dbReference type="OrthoDB" id="7556901at2"/>
<protein>
    <recommendedName>
        <fullName evidence="4">Terminase</fullName>
    </recommendedName>
</protein>
<evidence type="ECO:0000313" key="2">
    <source>
        <dbReference type="EMBL" id="QDZ06205.1"/>
    </source>
</evidence>
<evidence type="ECO:0008006" key="4">
    <source>
        <dbReference type="Google" id="ProtNLM"/>
    </source>
</evidence>
<reference evidence="2 3" key="1">
    <citation type="submission" date="2019-07" db="EMBL/GenBank/DDBJ databases">
        <title>Full genome sequence of Sphingomonas sp. 4R-6-7(HKS19).</title>
        <authorList>
            <person name="Im W.-T."/>
        </authorList>
    </citation>
    <scope>NUCLEOTIDE SEQUENCE [LARGE SCALE GENOMIC DNA]</scope>
    <source>
        <strain evidence="2 3">HKS19</strain>
    </source>
</reference>
<dbReference type="Proteomes" id="UP000315673">
    <property type="component" value="Chromosome"/>
</dbReference>
<organism evidence="2 3">
    <name type="scientific">Sphingomonas panacisoli</name>
    <dbReference type="NCBI Taxonomy" id="1813879"/>
    <lineage>
        <taxon>Bacteria</taxon>
        <taxon>Pseudomonadati</taxon>
        <taxon>Pseudomonadota</taxon>
        <taxon>Alphaproteobacteria</taxon>
        <taxon>Sphingomonadales</taxon>
        <taxon>Sphingomonadaceae</taxon>
        <taxon>Sphingomonas</taxon>
    </lineage>
</organism>
<feature type="region of interest" description="Disordered" evidence="1">
    <location>
        <begin position="237"/>
        <end position="267"/>
    </location>
</feature>
<gene>
    <name evidence="2" type="ORF">FPZ24_00890</name>
</gene>
<evidence type="ECO:0000313" key="3">
    <source>
        <dbReference type="Proteomes" id="UP000315673"/>
    </source>
</evidence>
<evidence type="ECO:0000256" key="1">
    <source>
        <dbReference type="SAM" id="MobiDB-lite"/>
    </source>
</evidence>
<accession>A0A5B8LEK7</accession>
<proteinExistence type="predicted"/>
<dbReference type="KEGG" id="spai:FPZ24_00890"/>
<sequence>MTRKTSPARIAAFFRALEETGNQTIAAEAARVSRSWMSLHRATDPDFRARMEAAITAARERLRAQANGVEPVATWRAINGEELAVRGTNGRRTQIARARLNQWTPRTEARFLAALAACCNVAAACRAVGMSQAAAYNHYNRWPDFEQRWDAALAEGYQALELALIENAGRAFAPVAYDQDIPIEPMSVDQAITLLAQHQARVHKIGKRPGRPFRMPRTSEEVFASIAHKLDRLEKKLRAEAAPDPAAGRRALDRGMRAVRGTGKPAR</sequence>
<name>A0A5B8LEK7_9SPHN</name>